<gene>
    <name evidence="2" type="ORF">C943_00941</name>
</gene>
<dbReference type="InParanoid" id="M7XDI8"/>
<sequence length="255" mass="30138">MRFVYLQILILTTGTAFSQTTCDKYSIDYVPKNLTDAINYLDCRWTEKDKEEFKIIDENDAVAELHMGTGQGIRNNWGLWEGKKSLYRYFRTKGISHPDDMSSIILTSFHRHLNNKPIDLDGQINYYKNYWKKAREKYYQENRILTEKKKKEYDSYHKGDTVKIEFKLHTKQAYPQIYPVQGHPDLNEKPDCYVIGIVTGKHVRKGTNYTLKIRPIDICGYQKIYWSSIHEKHGDFQVGQEYNFFGLTGFKISKQ</sequence>
<dbReference type="eggNOG" id="ENOG50334D7">
    <property type="taxonomic scope" value="Bacteria"/>
</dbReference>
<accession>M7XDI8</accession>
<dbReference type="RefSeq" id="WP_008628315.1">
    <property type="nucleotide sequence ID" value="NZ_AMZY02000011.1"/>
</dbReference>
<dbReference type="Proteomes" id="UP000010953">
    <property type="component" value="Unassembled WGS sequence"/>
</dbReference>
<keyword evidence="3" id="KW-1185">Reference proteome</keyword>
<dbReference type="AlphaFoldDB" id="M7XDI8"/>
<comment type="caution">
    <text evidence="2">The sequence shown here is derived from an EMBL/GenBank/DDBJ whole genome shotgun (WGS) entry which is preliminary data.</text>
</comment>
<evidence type="ECO:0000313" key="3">
    <source>
        <dbReference type="Proteomes" id="UP000010953"/>
    </source>
</evidence>
<dbReference type="Pfam" id="PF20594">
    <property type="entry name" value="DUF6794"/>
    <property type="match status" value="1"/>
</dbReference>
<dbReference type="InterPro" id="IPR046744">
    <property type="entry name" value="DUF6794"/>
</dbReference>
<protein>
    <recommendedName>
        <fullName evidence="1">DUF6794 domain-containing protein</fullName>
    </recommendedName>
</protein>
<dbReference type="STRING" id="1239962.C943_00941"/>
<name>M7XDI8_9BACT</name>
<reference evidence="2" key="1">
    <citation type="submission" date="2013-01" db="EMBL/GenBank/DDBJ databases">
        <title>Genome assembly of Mariniradius saccharolyticus AK6.</title>
        <authorList>
            <person name="Vaidya B."/>
            <person name="Khatri I."/>
            <person name="Tanuku N.R.S."/>
            <person name="Subramanian S."/>
            <person name="Pinnaka A."/>
        </authorList>
    </citation>
    <scope>NUCLEOTIDE SEQUENCE [LARGE SCALE GENOMIC DNA]</scope>
    <source>
        <strain evidence="2">AK6</strain>
    </source>
</reference>
<organism evidence="2 3">
    <name type="scientific">Mariniradius saccharolyticus AK6</name>
    <dbReference type="NCBI Taxonomy" id="1239962"/>
    <lineage>
        <taxon>Bacteria</taxon>
        <taxon>Pseudomonadati</taxon>
        <taxon>Bacteroidota</taxon>
        <taxon>Cytophagia</taxon>
        <taxon>Cytophagales</taxon>
        <taxon>Cyclobacteriaceae</taxon>
        <taxon>Mariniradius</taxon>
    </lineage>
</organism>
<feature type="domain" description="DUF6794" evidence="1">
    <location>
        <begin position="30"/>
        <end position="113"/>
    </location>
</feature>
<dbReference type="OrthoDB" id="983155at2"/>
<dbReference type="EMBL" id="AMZY02000011">
    <property type="protein sequence ID" value="EMS32934.1"/>
    <property type="molecule type" value="Genomic_DNA"/>
</dbReference>
<evidence type="ECO:0000259" key="1">
    <source>
        <dbReference type="Pfam" id="PF20594"/>
    </source>
</evidence>
<proteinExistence type="predicted"/>
<evidence type="ECO:0000313" key="2">
    <source>
        <dbReference type="EMBL" id="EMS32934.1"/>
    </source>
</evidence>